<dbReference type="STRING" id="37360.A0A0G4IIS0"/>
<proteinExistence type="predicted"/>
<dbReference type="InterPro" id="IPR001251">
    <property type="entry name" value="CRAL-TRIO_dom"/>
</dbReference>
<sequence>MERRVPSPLRRLPRWSRLAGSKVAGHEDPQGGIGIRHDLNVKLVLFKGDICSLPVDAIVCSTNEPLTGDPDDISGRIMRMAGAGLAVEIRHIARTCHAGSFVTTGAYNLPAKFIVHTVPPRWSAKYQTAAESSLHACYRSAFQVAAERSLASIAIPVISRPDRGFPRQAATHIALRTIRKSLEQPATAALHTVGLVVDSDEDLALYRATMALYFPRTPAELRSSHEAIAELGAFDDDGGRIIEPRQIRIGPGPGSNLAKQSSGTFSDIFQMKEGPDEARQRPVQRPSPPRTKANDRKREELYADLLTRASSTAFDDFDMQGWLYQSGTCPDGRPIIVVAACNVVFSKGDRMRMIMYVIRKLDRLVDQQYVVVYCHNEASRTGTPMPDFAWIQRLYRTLTRKYRKHLECFYILHPTRWVRLMHAMLRPFVSSKVVLKVRLIESLDELYAALDRRVLRLPRPVLELDEKRNTRRV</sequence>
<evidence type="ECO:0000313" key="6">
    <source>
        <dbReference type="Proteomes" id="UP000039324"/>
    </source>
</evidence>
<dbReference type="EMBL" id="OVEO01000002">
    <property type="protein sequence ID" value="SPQ94362.1"/>
    <property type="molecule type" value="Genomic_DNA"/>
</dbReference>
<keyword evidence="6" id="KW-1185">Reference proteome</keyword>
<dbReference type="PANTHER" id="PTHR11106">
    <property type="entry name" value="GANGLIOSIDE INDUCED DIFFERENTIATION ASSOCIATED PROTEIN 2-RELATED"/>
    <property type="match status" value="1"/>
</dbReference>
<dbReference type="EMBL" id="CDSF01000002">
    <property type="protein sequence ID" value="CEO95034.1"/>
    <property type="molecule type" value="Genomic_DNA"/>
</dbReference>
<dbReference type="OMA" id="IHPTFWT"/>
<dbReference type="SMART" id="SM00516">
    <property type="entry name" value="SEC14"/>
    <property type="match status" value="1"/>
</dbReference>
<evidence type="ECO:0000313" key="4">
    <source>
        <dbReference type="EMBL" id="CEO95034.1"/>
    </source>
</evidence>
<dbReference type="SMART" id="SM00506">
    <property type="entry name" value="A1pp"/>
    <property type="match status" value="1"/>
</dbReference>
<evidence type="ECO:0000313" key="7">
    <source>
        <dbReference type="Proteomes" id="UP000290189"/>
    </source>
</evidence>
<dbReference type="Gene3D" id="3.40.220.10">
    <property type="entry name" value="Leucine Aminopeptidase, subunit E, domain 1"/>
    <property type="match status" value="1"/>
</dbReference>
<dbReference type="CDD" id="cd00170">
    <property type="entry name" value="SEC14"/>
    <property type="match status" value="1"/>
</dbReference>
<dbReference type="Proteomes" id="UP000039324">
    <property type="component" value="Unassembled WGS sequence"/>
</dbReference>
<dbReference type="InterPro" id="IPR036865">
    <property type="entry name" value="CRAL-TRIO_dom_sf"/>
</dbReference>
<dbReference type="InterPro" id="IPR043472">
    <property type="entry name" value="Macro_dom-like"/>
</dbReference>
<organism evidence="4 6">
    <name type="scientific">Plasmodiophora brassicae</name>
    <name type="common">Clubroot disease agent</name>
    <dbReference type="NCBI Taxonomy" id="37360"/>
    <lineage>
        <taxon>Eukaryota</taxon>
        <taxon>Sar</taxon>
        <taxon>Rhizaria</taxon>
        <taxon>Endomyxa</taxon>
        <taxon>Phytomyxea</taxon>
        <taxon>Plasmodiophorida</taxon>
        <taxon>Plasmodiophoridae</taxon>
        <taxon>Plasmodiophora</taxon>
    </lineage>
</organism>
<evidence type="ECO:0000256" key="1">
    <source>
        <dbReference type="SAM" id="MobiDB-lite"/>
    </source>
</evidence>
<accession>A0A0G4IIS0</accession>
<dbReference type="SUPFAM" id="SSF52087">
    <property type="entry name" value="CRAL/TRIO domain"/>
    <property type="match status" value="1"/>
</dbReference>
<dbReference type="OrthoDB" id="365077at2759"/>
<evidence type="ECO:0000313" key="5">
    <source>
        <dbReference type="EMBL" id="SPQ94362.1"/>
    </source>
</evidence>
<feature type="domain" description="CRAL-TRIO" evidence="2">
    <location>
        <begin position="310"/>
        <end position="469"/>
    </location>
</feature>
<keyword evidence="5" id="KW-0496">Mitochondrion</keyword>
<feature type="region of interest" description="Disordered" evidence="1">
    <location>
        <begin position="274"/>
        <end position="297"/>
    </location>
</feature>
<protein>
    <recommendedName>
        <fullName evidence="8">Macro domain-containing protein</fullName>
    </recommendedName>
</protein>
<reference evidence="4 6" key="1">
    <citation type="submission" date="2015-02" db="EMBL/GenBank/DDBJ databases">
        <authorList>
            <person name="Chooi Y.-H."/>
        </authorList>
    </citation>
    <scope>NUCLEOTIDE SEQUENCE [LARGE SCALE GENOMIC DNA]</scope>
    <source>
        <strain evidence="4">E3</strain>
    </source>
</reference>
<name>A0A0G4IIS0_PLABS</name>
<dbReference type="PANTHER" id="PTHR11106:SF72">
    <property type="entry name" value="GANGLIOSIDE-INDUCED DIFFERENTIATION-ASSOCIATED PROTEIN 2"/>
    <property type="match status" value="1"/>
</dbReference>
<geneLocation type="mitochondrion" evidence="5"/>
<dbReference type="SUPFAM" id="SSF52949">
    <property type="entry name" value="Macro domain-like"/>
    <property type="match status" value="1"/>
</dbReference>
<evidence type="ECO:0000259" key="3">
    <source>
        <dbReference type="PROSITE" id="PS51154"/>
    </source>
</evidence>
<dbReference type="InterPro" id="IPR002589">
    <property type="entry name" value="Macro_dom"/>
</dbReference>
<evidence type="ECO:0008006" key="8">
    <source>
        <dbReference type="Google" id="ProtNLM"/>
    </source>
</evidence>
<reference evidence="5 7" key="2">
    <citation type="submission" date="2018-03" db="EMBL/GenBank/DDBJ databases">
        <authorList>
            <person name="Fogelqvist J."/>
        </authorList>
    </citation>
    <scope>NUCLEOTIDE SEQUENCE [LARGE SCALE GENOMIC DNA]</scope>
</reference>
<dbReference type="Pfam" id="PF01661">
    <property type="entry name" value="Macro"/>
    <property type="match status" value="1"/>
</dbReference>
<dbReference type="AlphaFoldDB" id="A0A0G4IIS0"/>
<dbReference type="PROSITE" id="PS51154">
    <property type="entry name" value="MACRO"/>
    <property type="match status" value="1"/>
</dbReference>
<dbReference type="Proteomes" id="UP000290189">
    <property type="component" value="Unassembled WGS sequence"/>
</dbReference>
<dbReference type="PROSITE" id="PS50191">
    <property type="entry name" value="CRAL_TRIO"/>
    <property type="match status" value="1"/>
</dbReference>
<evidence type="ECO:0000259" key="2">
    <source>
        <dbReference type="PROSITE" id="PS50191"/>
    </source>
</evidence>
<dbReference type="Pfam" id="PF13716">
    <property type="entry name" value="CRAL_TRIO_2"/>
    <property type="match status" value="1"/>
</dbReference>
<feature type="domain" description="Macro" evidence="3">
    <location>
        <begin position="30"/>
        <end position="214"/>
    </location>
</feature>
<dbReference type="Gene3D" id="3.40.525.10">
    <property type="entry name" value="CRAL-TRIO lipid binding domain"/>
    <property type="match status" value="1"/>
</dbReference>
<gene>
    <name evidence="4" type="ORF">PBRA_003847</name>
    <name evidence="5" type="ORF">PLBR_LOCUS1577</name>
</gene>